<evidence type="ECO:0000313" key="1">
    <source>
        <dbReference type="EMBL" id="EKS49469.1"/>
    </source>
</evidence>
<organism evidence="1 2">
    <name type="scientific">Lacticaseibacillus rhamnosus LRHMDP3</name>
    <dbReference type="NCBI Taxonomy" id="1203259"/>
    <lineage>
        <taxon>Bacteria</taxon>
        <taxon>Bacillati</taxon>
        <taxon>Bacillota</taxon>
        <taxon>Bacilli</taxon>
        <taxon>Lactobacillales</taxon>
        <taxon>Lactobacillaceae</taxon>
        <taxon>Lacticaseibacillus</taxon>
    </lineage>
</organism>
<accession>A0AB33XS41</accession>
<name>A0AB33XS41_LACRH</name>
<reference evidence="1 2" key="1">
    <citation type="journal article" date="2013" name="Genome Announc.">
        <title>Draft Genome Sequence of Staphylococcus simulans UMC-CNS-990, Isolated from a Case of Chronic Bovine Mastitis.</title>
        <authorList>
            <person name="Calcutt M.J."/>
            <person name="Foecking M.F."/>
            <person name="Hsieh H.Y."/>
            <person name="Perry J."/>
            <person name="Stewart G.C."/>
            <person name="Middleton J.R."/>
        </authorList>
    </citation>
    <scope>NUCLEOTIDE SEQUENCE [LARGE SCALE GENOMIC DNA]</scope>
    <source>
        <strain evidence="1 2">LRHMDP3</strain>
    </source>
</reference>
<evidence type="ECO:0000313" key="2">
    <source>
        <dbReference type="Proteomes" id="UP000009352"/>
    </source>
</evidence>
<dbReference type="EMBL" id="AMQX01000014">
    <property type="protein sequence ID" value="EKS49469.1"/>
    <property type="molecule type" value="Genomic_DNA"/>
</dbReference>
<proteinExistence type="predicted"/>
<comment type="caution">
    <text evidence="1">The sequence shown here is derived from an EMBL/GenBank/DDBJ whole genome shotgun (WGS) entry which is preliminary data.</text>
</comment>
<sequence>MRHVRIMTSAATDGCLPTWQQKASNTSRYYWLIKKLFIFF</sequence>
<gene>
    <name evidence="1" type="ORF">LRHMDP3_2304</name>
</gene>
<dbReference type="AlphaFoldDB" id="A0AB33XS41"/>
<protein>
    <submittedName>
        <fullName evidence="1">Uncharacterized protein</fullName>
    </submittedName>
</protein>
<dbReference type="Proteomes" id="UP000009352">
    <property type="component" value="Unassembled WGS sequence"/>
</dbReference>